<dbReference type="OrthoDB" id="411076at2759"/>
<accession>A0A9C6XV21</accession>
<feature type="region of interest" description="Disordered" evidence="1">
    <location>
        <begin position="171"/>
        <end position="264"/>
    </location>
</feature>
<dbReference type="PROSITE" id="PS50181">
    <property type="entry name" value="FBOX"/>
    <property type="match status" value="1"/>
</dbReference>
<proteinExistence type="predicted"/>
<gene>
    <name evidence="4" type="primary">LOC113204904</name>
</gene>
<evidence type="ECO:0000313" key="4">
    <source>
        <dbReference type="RefSeq" id="XP_052132178.1"/>
    </source>
</evidence>
<feature type="region of interest" description="Disordered" evidence="1">
    <location>
        <begin position="33"/>
        <end position="96"/>
    </location>
</feature>
<protein>
    <submittedName>
        <fullName evidence="4">Uncharacterized protein LOC113204904 isoform X1</fullName>
    </submittedName>
</protein>
<reference evidence="4" key="1">
    <citation type="submission" date="2025-08" db="UniProtKB">
        <authorList>
            <consortium name="RefSeq"/>
        </authorList>
    </citation>
    <scope>IDENTIFICATION</scope>
    <source>
        <tissue evidence="4">Whole organism</tissue>
    </source>
</reference>
<evidence type="ECO:0000259" key="2">
    <source>
        <dbReference type="PROSITE" id="PS50181"/>
    </source>
</evidence>
<dbReference type="Gene3D" id="1.20.1280.50">
    <property type="match status" value="1"/>
</dbReference>
<dbReference type="InterPro" id="IPR036047">
    <property type="entry name" value="F-box-like_dom_sf"/>
</dbReference>
<dbReference type="SUPFAM" id="SSF81383">
    <property type="entry name" value="F-box domain"/>
    <property type="match status" value="1"/>
</dbReference>
<name>A0A9C6XV21_FRAOC</name>
<dbReference type="RefSeq" id="XP_052132178.1">
    <property type="nucleotide sequence ID" value="XM_052276218.1"/>
</dbReference>
<sequence length="675" mass="73654">MDHADRNAPGPGRARDTPLTAALASVRLKMNRQTMRFLGHAGSGHASKGRQPPATATSATSTPPAEGGPTPPRASPRPSTAGEGGERHLDTRVSTTSLARWRRWRARRRAARRSKARQVPRGVGVCCINVRSPSVSVVVERVGPGADDEKPGPTVTRLGPCSKMVIRLRQAGRGGDQQASPAETTGRQAREVQPAESRTAAARPERTSGEDAVEAGPGDGENNPTSREGGQSRQSTQAAASDGERHKPEAGDTRPAASSESLNTYVRRRATSIVQQVAKNISRFERRCGGLEAASSRERLMRQITRVAAYTAASRQLRHAAHLYAVAGITARQARRGIVRYCKIDCPPRPPLPGPGALALPLAAVPLHALHPSRPSLPRPPVADQTGEAVHINDLPKRLLLRVFALLDQRELSLNAAPVCRAWHRLARSRHFWRELTFDAAFHQYSAQSVCQLLRVTPGLWTLELIACRDVDLVLGQVWQTCRQLRTLVLDSCTVSPKLQQLPRQAKEASVLEAVLEHCVCLQYLIVAFTPLLYTSSFFELLGRRCWSLRCFLVSADDGDVRVFCESLSADGGEPGSSEASEALLGSLTGSWSRTVPPPACPATTASDNCHAAHPPRETGDLRRRVTSVRTRNHLLRVLALRPDAELRLLQWRMSDKDNRATLDYFGVEARLSFQ</sequence>
<feature type="compositionally biased region" description="Polar residues" evidence="1">
    <location>
        <begin position="177"/>
        <end position="187"/>
    </location>
</feature>
<dbReference type="Proteomes" id="UP000504606">
    <property type="component" value="Unplaced"/>
</dbReference>
<feature type="region of interest" description="Disordered" evidence="1">
    <location>
        <begin position="1"/>
        <end position="21"/>
    </location>
</feature>
<feature type="compositionally biased region" description="Basic and acidic residues" evidence="1">
    <location>
        <begin position="242"/>
        <end position="252"/>
    </location>
</feature>
<feature type="compositionally biased region" description="Low complexity" evidence="1">
    <location>
        <begin position="52"/>
        <end position="68"/>
    </location>
</feature>
<keyword evidence="3" id="KW-1185">Reference proteome</keyword>
<dbReference type="InterPro" id="IPR001810">
    <property type="entry name" value="F-box_dom"/>
</dbReference>
<dbReference type="SUPFAM" id="SSF52047">
    <property type="entry name" value="RNI-like"/>
    <property type="match status" value="1"/>
</dbReference>
<feature type="compositionally biased region" description="Polar residues" evidence="1">
    <location>
        <begin position="222"/>
        <end position="239"/>
    </location>
</feature>
<organism evidence="3 4">
    <name type="scientific">Frankliniella occidentalis</name>
    <name type="common">Western flower thrips</name>
    <name type="synonym">Euthrips occidentalis</name>
    <dbReference type="NCBI Taxonomy" id="133901"/>
    <lineage>
        <taxon>Eukaryota</taxon>
        <taxon>Metazoa</taxon>
        <taxon>Ecdysozoa</taxon>
        <taxon>Arthropoda</taxon>
        <taxon>Hexapoda</taxon>
        <taxon>Insecta</taxon>
        <taxon>Pterygota</taxon>
        <taxon>Neoptera</taxon>
        <taxon>Paraneoptera</taxon>
        <taxon>Thysanoptera</taxon>
        <taxon>Terebrantia</taxon>
        <taxon>Thripoidea</taxon>
        <taxon>Thripidae</taxon>
        <taxon>Frankliniella</taxon>
    </lineage>
</organism>
<feature type="domain" description="F-box" evidence="2">
    <location>
        <begin position="389"/>
        <end position="436"/>
    </location>
</feature>
<evidence type="ECO:0000256" key="1">
    <source>
        <dbReference type="SAM" id="MobiDB-lite"/>
    </source>
</evidence>
<evidence type="ECO:0000313" key="3">
    <source>
        <dbReference type="Proteomes" id="UP000504606"/>
    </source>
</evidence>
<dbReference type="Pfam" id="PF12937">
    <property type="entry name" value="F-box-like"/>
    <property type="match status" value="1"/>
</dbReference>
<dbReference type="GeneID" id="113204904"/>
<dbReference type="AlphaFoldDB" id="A0A9C6XV21"/>